<reference evidence="11" key="2">
    <citation type="submission" date="2025-08" db="UniProtKB">
        <authorList>
            <consortium name="Ensembl"/>
        </authorList>
    </citation>
    <scope>IDENTIFICATION</scope>
</reference>
<keyword evidence="2" id="KW-0813">Transport</keyword>
<keyword evidence="4 10" id="KW-1133">Transmembrane helix</keyword>
<dbReference type="PANTHER" id="PTHR10258:SF4">
    <property type="entry name" value="CALCIUM-ACTIVATED POTASSIUM CHANNEL SUBUNIT BETA-3"/>
    <property type="match status" value="1"/>
</dbReference>
<evidence type="ECO:0000256" key="8">
    <source>
        <dbReference type="ARBA" id="ARBA00023303"/>
    </source>
</evidence>
<dbReference type="GO" id="GO:0015459">
    <property type="term" value="F:potassium channel regulator activity"/>
    <property type="evidence" value="ECO:0007669"/>
    <property type="project" value="TreeGrafter"/>
</dbReference>
<dbReference type="GO" id="GO:0005513">
    <property type="term" value="P:detection of calcium ion"/>
    <property type="evidence" value="ECO:0007669"/>
    <property type="project" value="Ensembl"/>
</dbReference>
<evidence type="ECO:0000256" key="1">
    <source>
        <dbReference type="ARBA" id="ARBA00004141"/>
    </source>
</evidence>
<keyword evidence="12" id="KW-1185">Reference proteome</keyword>
<dbReference type="Pfam" id="PF03185">
    <property type="entry name" value="CaKB"/>
    <property type="match status" value="1"/>
</dbReference>
<dbReference type="KEGG" id="chx:102168667"/>
<dbReference type="CTD" id="27094"/>
<sequence length="307" mass="34955">MQPFSIPVQITLQGGRRRQGRPTSSTSGTRRNTDRNARDPPDVHRKLPSSAGEDQAMLLGFAMMGFSVLMFFVLGVTILKPFLLSTQREESNCTIIHAYVMDHWMDCALSCGMDCRGQGKYPCLQVFVNLTHSGQKVLLHYNEEAVQINSQCFYTPKCHRDRNYLLGALDIKEFFDHKNGTPFSCFYSPDGQSEDVILIKKYDQMMIFHCLFWPSLTLLGGVLIVGMVRLTQYLSFLCEKHSTAFRDEVSGKVLYMAQHQFKVWRVGRSKGRSRETLRRWPNSSPGLQIPAGSALEDLIMPKRKLTV</sequence>
<reference evidence="11" key="3">
    <citation type="submission" date="2025-09" db="UniProtKB">
        <authorList>
            <consortium name="Ensembl"/>
        </authorList>
    </citation>
    <scope>IDENTIFICATION</scope>
</reference>
<gene>
    <name evidence="11" type="primary">KCNMB3</name>
</gene>
<keyword evidence="3 10" id="KW-0812">Transmembrane</keyword>
<keyword evidence="7" id="KW-0325">Glycoprotein</keyword>
<evidence type="ECO:0000256" key="7">
    <source>
        <dbReference type="ARBA" id="ARBA00023180"/>
    </source>
</evidence>
<evidence type="ECO:0000313" key="11">
    <source>
        <dbReference type="Ensembl" id="ENSCHIP00000024450.1"/>
    </source>
</evidence>
<dbReference type="OrthoDB" id="5973433at2759"/>
<evidence type="ECO:0000256" key="10">
    <source>
        <dbReference type="SAM" id="Phobius"/>
    </source>
</evidence>
<reference evidence="11 12" key="1">
    <citation type="submission" date="2016-04" db="EMBL/GenBank/DDBJ databases">
        <title>Polished mammalian reference genomes with single-molecule sequencing and chromosome conformation capture applied to the Capra hircus genome.</title>
        <authorList>
            <person name="Bickhart D.M."/>
            <person name="Koren S."/>
            <person name="Rosen B."/>
            <person name="Hastie A."/>
            <person name="Liachko I."/>
            <person name="Sullivan S.T."/>
            <person name="Burton J."/>
            <person name="Sayre B.L."/>
            <person name="Huson H.J."/>
            <person name="Lee J."/>
            <person name="Lam E."/>
            <person name="Kelley C.M."/>
            <person name="Hutchison J.L."/>
            <person name="Zhou Y."/>
            <person name="Sun J."/>
            <person name="Crisa A."/>
            <person name="Schwartz J.C."/>
            <person name="Hammond J.A."/>
            <person name="Schroeder S.G."/>
            <person name="Liu G.E."/>
            <person name="Dunham M."/>
            <person name="Shendure J."/>
            <person name="Sonstegard T.S."/>
            <person name="Phillippy A.M."/>
            <person name="Van Tassell C.P."/>
            <person name="Smith T.P."/>
        </authorList>
    </citation>
    <scope>NUCLEOTIDE SEQUENCE [LARGE SCALE GENOMIC DNA]</scope>
</reference>
<feature type="compositionally biased region" description="Basic and acidic residues" evidence="9">
    <location>
        <begin position="31"/>
        <end position="45"/>
    </location>
</feature>
<comment type="subcellular location">
    <subcellularLocation>
        <location evidence="1">Membrane</location>
        <topology evidence="1">Multi-pass membrane protein</topology>
    </subcellularLocation>
</comment>
<dbReference type="GO" id="GO:0015269">
    <property type="term" value="F:calcium-activated potassium channel activity"/>
    <property type="evidence" value="ECO:0007669"/>
    <property type="project" value="Ensembl"/>
</dbReference>
<feature type="transmembrane region" description="Helical" evidence="10">
    <location>
        <begin position="56"/>
        <end position="79"/>
    </location>
</feature>
<evidence type="ECO:0000256" key="6">
    <source>
        <dbReference type="ARBA" id="ARBA00023136"/>
    </source>
</evidence>
<organism evidence="11 12">
    <name type="scientific">Capra hircus</name>
    <name type="common">Goat</name>
    <dbReference type="NCBI Taxonomy" id="9925"/>
    <lineage>
        <taxon>Eukaryota</taxon>
        <taxon>Metazoa</taxon>
        <taxon>Chordata</taxon>
        <taxon>Craniata</taxon>
        <taxon>Vertebrata</taxon>
        <taxon>Euteleostomi</taxon>
        <taxon>Mammalia</taxon>
        <taxon>Eutheria</taxon>
        <taxon>Laurasiatheria</taxon>
        <taxon>Artiodactyla</taxon>
        <taxon>Ruminantia</taxon>
        <taxon>Pecora</taxon>
        <taxon>Bovidae</taxon>
        <taxon>Caprinae</taxon>
        <taxon>Capra</taxon>
    </lineage>
</organism>
<dbReference type="GO" id="GO:0019228">
    <property type="term" value="P:neuronal action potential"/>
    <property type="evidence" value="ECO:0007669"/>
    <property type="project" value="Ensembl"/>
</dbReference>
<evidence type="ECO:0000256" key="2">
    <source>
        <dbReference type="ARBA" id="ARBA00022448"/>
    </source>
</evidence>
<keyword evidence="8" id="KW-0407">Ion channel</keyword>
<evidence type="ECO:0000256" key="9">
    <source>
        <dbReference type="SAM" id="MobiDB-lite"/>
    </source>
</evidence>
<dbReference type="PANTHER" id="PTHR10258">
    <property type="entry name" value="CALCIUM-ACTIVATED POTASSIUM CHANNEL SUBUNIT BETA"/>
    <property type="match status" value="1"/>
</dbReference>
<dbReference type="GeneTree" id="ENSGT00950000183039"/>
<feature type="region of interest" description="Disordered" evidence="9">
    <location>
        <begin position="12"/>
        <end position="49"/>
    </location>
</feature>
<dbReference type="RefSeq" id="XP_013819969.2">
    <property type="nucleotide sequence ID" value="XM_013964515.2"/>
</dbReference>
<feature type="compositionally biased region" description="Polar residues" evidence="9">
    <location>
        <begin position="21"/>
        <end position="30"/>
    </location>
</feature>
<protein>
    <submittedName>
        <fullName evidence="11">Potassium calcium-activated channel subfamily M regulatory beta subunit 3</fullName>
    </submittedName>
</protein>
<dbReference type="EMBL" id="LWLT01000001">
    <property type="status" value="NOT_ANNOTATED_CDS"/>
    <property type="molecule type" value="Genomic_DNA"/>
</dbReference>
<dbReference type="Proteomes" id="UP000291000">
    <property type="component" value="Chromosome 1"/>
</dbReference>
<keyword evidence="6 10" id="KW-0472">Membrane</keyword>
<dbReference type="AlphaFoldDB" id="A0A452FIZ7"/>
<dbReference type="STRING" id="9925.ENSCHIP00000024450"/>
<proteinExistence type="predicted"/>
<keyword evidence="5" id="KW-0406">Ion transport</keyword>
<accession>A0A452FIZ7</accession>
<evidence type="ECO:0000256" key="3">
    <source>
        <dbReference type="ARBA" id="ARBA00022692"/>
    </source>
</evidence>
<dbReference type="Bgee" id="ENSCHIG00000021624">
    <property type="expression patterns" value="Expressed in ileum and 17 other cell types or tissues"/>
</dbReference>
<name>A0A452FIZ7_CAPHI</name>
<evidence type="ECO:0000256" key="5">
    <source>
        <dbReference type="ARBA" id="ARBA00023065"/>
    </source>
</evidence>
<evidence type="ECO:0000313" key="12">
    <source>
        <dbReference type="Proteomes" id="UP000291000"/>
    </source>
</evidence>
<feature type="transmembrane region" description="Helical" evidence="10">
    <location>
        <begin position="206"/>
        <end position="228"/>
    </location>
</feature>
<dbReference type="GO" id="GO:0008076">
    <property type="term" value="C:voltage-gated potassium channel complex"/>
    <property type="evidence" value="ECO:0007669"/>
    <property type="project" value="Ensembl"/>
</dbReference>
<dbReference type="Ensembl" id="ENSCHIT00000032310.1">
    <property type="protein sequence ID" value="ENSCHIP00000024450.1"/>
    <property type="gene ID" value="ENSCHIG00000021624.1"/>
</dbReference>
<dbReference type="GeneID" id="102168667"/>
<evidence type="ECO:0000256" key="4">
    <source>
        <dbReference type="ARBA" id="ARBA00022989"/>
    </source>
</evidence>
<dbReference type="InterPro" id="IPR003930">
    <property type="entry name" value="K_chnl_Ca-activ_BK_bsu"/>
</dbReference>